<dbReference type="Ensembl" id="ENSELUT00000003108.3">
    <property type="protein sequence ID" value="ENSELUP00000032478.1"/>
    <property type="gene ID" value="ENSELUG00000010399.3"/>
</dbReference>
<evidence type="ECO:0000256" key="1">
    <source>
        <dbReference type="ARBA" id="ARBA00022912"/>
    </source>
</evidence>
<dbReference type="Bgee" id="ENSELUG00000010399">
    <property type="expression patterns" value="Expressed in ovary and 14 other cell types or tissues"/>
</dbReference>
<keyword evidence="1" id="KW-0904">Protein phosphatase</keyword>
<dbReference type="Proteomes" id="UP000265140">
    <property type="component" value="Chromosome 8"/>
</dbReference>
<dbReference type="InterPro" id="IPR036412">
    <property type="entry name" value="HAD-like_sf"/>
</dbReference>
<organism evidence="4 5">
    <name type="scientific">Esox lucius</name>
    <name type="common">Northern pike</name>
    <dbReference type="NCBI Taxonomy" id="8010"/>
    <lineage>
        <taxon>Eukaryota</taxon>
        <taxon>Metazoa</taxon>
        <taxon>Chordata</taxon>
        <taxon>Craniata</taxon>
        <taxon>Vertebrata</taxon>
        <taxon>Euteleostomi</taxon>
        <taxon>Actinopterygii</taxon>
        <taxon>Neopterygii</taxon>
        <taxon>Teleostei</taxon>
        <taxon>Protacanthopterygii</taxon>
        <taxon>Esociformes</taxon>
        <taxon>Esocidae</taxon>
        <taxon>Esox</taxon>
    </lineage>
</organism>
<dbReference type="CDD" id="cd07521">
    <property type="entry name" value="HAD_FCP1-like"/>
    <property type="match status" value="1"/>
</dbReference>
<feature type="region of interest" description="Disordered" evidence="2">
    <location>
        <begin position="1"/>
        <end position="48"/>
    </location>
</feature>
<evidence type="ECO:0000256" key="2">
    <source>
        <dbReference type="SAM" id="MobiDB-lite"/>
    </source>
</evidence>
<keyword evidence="1" id="KW-0378">Hydrolase</keyword>
<dbReference type="OMA" id="HGVFGCG"/>
<dbReference type="InterPro" id="IPR023214">
    <property type="entry name" value="HAD_sf"/>
</dbReference>
<dbReference type="SUPFAM" id="SSF56784">
    <property type="entry name" value="HAD-like"/>
    <property type="match status" value="1"/>
</dbReference>
<dbReference type="STRING" id="8010.ENSELUP00000032478"/>
<feature type="region of interest" description="Disordered" evidence="2">
    <location>
        <begin position="64"/>
        <end position="88"/>
    </location>
</feature>
<dbReference type="InterPro" id="IPR050365">
    <property type="entry name" value="TIM50"/>
</dbReference>
<feature type="domain" description="FCP1 homology" evidence="3">
    <location>
        <begin position="205"/>
        <end position="364"/>
    </location>
</feature>
<reference evidence="4" key="3">
    <citation type="submission" date="2025-08" db="UniProtKB">
        <authorList>
            <consortium name="Ensembl"/>
        </authorList>
    </citation>
    <scope>IDENTIFICATION</scope>
</reference>
<dbReference type="FunFam" id="3.40.50.1000:FF:000093">
    <property type="entry name" value="NLI interacting factor-like phosphatase family protein"/>
    <property type="match status" value="1"/>
</dbReference>
<dbReference type="GO" id="GO:0004721">
    <property type="term" value="F:phosphoprotein phosphatase activity"/>
    <property type="evidence" value="ECO:0007669"/>
    <property type="project" value="UniProtKB-KW"/>
</dbReference>
<dbReference type="OrthoDB" id="277011at2759"/>
<protein>
    <recommendedName>
        <fullName evidence="3">FCP1 homology domain-containing protein</fullName>
    </recommendedName>
</protein>
<feature type="compositionally biased region" description="Basic and acidic residues" evidence="2">
    <location>
        <begin position="21"/>
        <end position="40"/>
    </location>
</feature>
<dbReference type="Pfam" id="PF03031">
    <property type="entry name" value="NIF"/>
    <property type="match status" value="1"/>
</dbReference>
<evidence type="ECO:0000259" key="3">
    <source>
        <dbReference type="PROSITE" id="PS50969"/>
    </source>
</evidence>
<reference evidence="4" key="4">
    <citation type="submission" date="2025-09" db="UniProtKB">
        <authorList>
            <consortium name="Ensembl"/>
        </authorList>
    </citation>
    <scope>IDENTIFICATION</scope>
</reference>
<proteinExistence type="predicted"/>
<dbReference type="NCBIfam" id="TIGR02251">
    <property type="entry name" value="HIF-SF_euk"/>
    <property type="match status" value="1"/>
</dbReference>
<feature type="compositionally biased region" description="Basic residues" evidence="2">
    <location>
        <begin position="78"/>
        <end position="88"/>
    </location>
</feature>
<dbReference type="InterPro" id="IPR004274">
    <property type="entry name" value="FCP1_dom"/>
</dbReference>
<name>A0A3P8ZVZ0_ESOLU</name>
<dbReference type="RefSeq" id="XP_019904814.1">
    <property type="nucleotide sequence ID" value="XM_020049255.2"/>
</dbReference>
<reference evidence="5" key="1">
    <citation type="journal article" date="2014" name="PLoS ONE">
        <title>The genome and linkage map of the northern pike (Esox lucius): conserved synteny revealed between the salmonid sister group and the Neoteleostei.</title>
        <authorList>
            <person name="Rondeau E.B."/>
            <person name="Minkley D.R."/>
            <person name="Leong J.S."/>
            <person name="Messmer A.M."/>
            <person name="Jantzen J.R."/>
            <person name="von Schalburg K.R."/>
            <person name="Lemon C."/>
            <person name="Bird N.H."/>
            <person name="Koop B.F."/>
        </authorList>
    </citation>
    <scope>NUCLEOTIDE SEQUENCE</scope>
</reference>
<dbReference type="CTD" id="571337"/>
<dbReference type="AlphaFoldDB" id="A0A3P8ZVZ0"/>
<dbReference type="GeneID" id="109614615"/>
<dbReference type="GeneTree" id="ENSGT01040000240503"/>
<dbReference type="PANTHER" id="PTHR12210">
    <property type="entry name" value="DULLARD PROTEIN PHOSPHATASE"/>
    <property type="match status" value="1"/>
</dbReference>
<dbReference type="Gene3D" id="3.40.50.1000">
    <property type="entry name" value="HAD superfamily/HAD-like"/>
    <property type="match status" value="1"/>
</dbReference>
<reference evidence="4" key="2">
    <citation type="submission" date="2020-02" db="EMBL/GenBank/DDBJ databases">
        <title>Esox lucius (northern pike) genome, fEsoLuc1, primary haplotype.</title>
        <authorList>
            <person name="Myers G."/>
            <person name="Karagic N."/>
            <person name="Meyer A."/>
            <person name="Pippel M."/>
            <person name="Reichard M."/>
            <person name="Winkler S."/>
            <person name="Tracey A."/>
            <person name="Sims Y."/>
            <person name="Howe K."/>
            <person name="Rhie A."/>
            <person name="Formenti G."/>
            <person name="Durbin R."/>
            <person name="Fedrigo O."/>
            <person name="Jarvis E.D."/>
        </authorList>
    </citation>
    <scope>NUCLEOTIDE SEQUENCE [LARGE SCALE GENOMIC DNA]</scope>
</reference>
<evidence type="ECO:0000313" key="4">
    <source>
        <dbReference type="Ensembl" id="ENSELUP00000032478.1"/>
    </source>
</evidence>
<dbReference type="SMART" id="SM00577">
    <property type="entry name" value="CPDc"/>
    <property type="match status" value="1"/>
</dbReference>
<accession>A0A3P8ZVZ0</accession>
<dbReference type="InParanoid" id="A0A3P8ZVZ0"/>
<keyword evidence="5" id="KW-1185">Reference proteome</keyword>
<dbReference type="PROSITE" id="PS50969">
    <property type="entry name" value="FCP1"/>
    <property type="match status" value="1"/>
</dbReference>
<dbReference type="InterPro" id="IPR011948">
    <property type="entry name" value="Dullard_phosphatase"/>
</dbReference>
<evidence type="ECO:0000313" key="5">
    <source>
        <dbReference type="Proteomes" id="UP000265140"/>
    </source>
</evidence>
<sequence length="388" mass="44633">MRLRSRSIAVPSPAQFNGRRTSKEAAESVTQERIDAKPAESSRSANVPKILCQKDVQKADDQPLYLSDDDIPTANKRPLVKGRGRKRVAAPDYEGREDAGFKTPINVRHHRVLSELNPSSPLNSAVRNIYSPIVHFLTPTKENSRTPSSDVMSPEQCVFGYGSISLLTGDEDNEDVFSPFTFIKNIPSRSLQSKPCIRDIPPKTRSTPQATLVLDLDETLMYSSLNMIEDAEYTFRTCFQDHQYKVYMILRPYVKEFLEAMTKHFEMFIYTSAKKDYAEKILDILDPKRRLFRHRLYQQDCTCVLGHYVKDLGVLERDLAKTVVLDNAPHTYPYHLMNMLPIKSWSGDEGDRELQKLIPYLERLSGADDFREVLKRRTDHFHRLLSED</sequence>